<proteinExistence type="predicted"/>
<dbReference type="Gene3D" id="3.80.10.10">
    <property type="entry name" value="Ribonuclease Inhibitor"/>
    <property type="match status" value="1"/>
</dbReference>
<comment type="caution">
    <text evidence="2">The sequence shown here is derived from an EMBL/GenBank/DDBJ whole genome shotgun (WGS) entry which is preliminary data.</text>
</comment>
<feature type="domain" description="F-box" evidence="1">
    <location>
        <begin position="78"/>
        <end position="129"/>
    </location>
</feature>
<dbReference type="EMBL" id="JBANRG010000042">
    <property type="protein sequence ID" value="KAK7447071.1"/>
    <property type="molecule type" value="Genomic_DNA"/>
</dbReference>
<reference evidence="2 3" key="1">
    <citation type="submission" date="2024-01" db="EMBL/GenBank/DDBJ databases">
        <title>A draft genome for the cacao thread blight pathogen Marasmiellus scandens.</title>
        <authorList>
            <person name="Baruah I.K."/>
            <person name="Leung J."/>
            <person name="Bukari Y."/>
            <person name="Amoako-Attah I."/>
            <person name="Meinhardt L.W."/>
            <person name="Bailey B.A."/>
            <person name="Cohen S.P."/>
        </authorList>
    </citation>
    <scope>NUCLEOTIDE SEQUENCE [LARGE SCALE GENOMIC DNA]</scope>
    <source>
        <strain evidence="2 3">GH-19</strain>
    </source>
</reference>
<sequence>MDAPTPFSHLLNTNHSASDEEKSSIRALIAKPLERLASLNAEIDHLENLLSSLKEERRAVQSFVDAHCALISSFRRTPDEILSEIFSYCLPNDRTATRDVSEVPLVLGQICRRWKRVSLSTPLLWTSIHVVIPTKGDTDRICSLLESRRRGVEEWLARSGELPLVVSLYCNLFHEELDVWRNGDPPEQVTSMIGTIVRRFTRWKKVQFHVSAMAFNLIQTCMGTEWKSSDLRFLQAFEIYATECFYEKHTAFLSKILGAPCMSSVGFLNVKCLVEDLSFTNLSYLYFYGSQSWDNSEQTCLQILSQCPNLLSCALPSFRFSNSSSAALNPVFLPHLQKLSVRIDDAGYLHSMRDAHVIRGHPFFNFITAPSLQSLDVYFKFYARDGRMNDIPFFSLIQPGHHIQKLDLSMRLSPTCLWKCLSLCPDLTELNLVLNGGWEYQGVHDDTQSIISHLIAIPKQSPDGSLASPLCRSLRKLYIRIPEIDPTVRDESLMDLARSRRPGNENNVAGLEKLTISIHGRRKQVNGLGNFLNGLRSEGMDVAFSFEETEDDDPALGHPEKYWKDTPWF</sequence>
<dbReference type="PANTHER" id="PTHR16134:SF119">
    <property type="entry name" value="AT02038P-RELATED"/>
    <property type="match status" value="1"/>
</dbReference>
<accession>A0ABR1J1H2</accession>
<dbReference type="SUPFAM" id="SSF52047">
    <property type="entry name" value="RNI-like"/>
    <property type="match status" value="1"/>
</dbReference>
<gene>
    <name evidence="2" type="ORF">VKT23_014283</name>
</gene>
<dbReference type="Proteomes" id="UP001498398">
    <property type="component" value="Unassembled WGS sequence"/>
</dbReference>
<evidence type="ECO:0000259" key="1">
    <source>
        <dbReference type="Pfam" id="PF12937"/>
    </source>
</evidence>
<protein>
    <recommendedName>
        <fullName evidence="1">F-box domain-containing protein</fullName>
    </recommendedName>
</protein>
<evidence type="ECO:0000313" key="3">
    <source>
        <dbReference type="Proteomes" id="UP001498398"/>
    </source>
</evidence>
<dbReference type="PANTHER" id="PTHR16134">
    <property type="entry name" value="F-BOX/TPR REPEAT PROTEIN POF3"/>
    <property type="match status" value="1"/>
</dbReference>
<organism evidence="2 3">
    <name type="scientific">Marasmiellus scandens</name>
    <dbReference type="NCBI Taxonomy" id="2682957"/>
    <lineage>
        <taxon>Eukaryota</taxon>
        <taxon>Fungi</taxon>
        <taxon>Dikarya</taxon>
        <taxon>Basidiomycota</taxon>
        <taxon>Agaricomycotina</taxon>
        <taxon>Agaricomycetes</taxon>
        <taxon>Agaricomycetidae</taxon>
        <taxon>Agaricales</taxon>
        <taxon>Marasmiineae</taxon>
        <taxon>Omphalotaceae</taxon>
        <taxon>Marasmiellus</taxon>
    </lineage>
</organism>
<dbReference type="InterPro" id="IPR032675">
    <property type="entry name" value="LRR_dom_sf"/>
</dbReference>
<name>A0ABR1J1H2_9AGAR</name>
<dbReference type="Pfam" id="PF12937">
    <property type="entry name" value="F-box-like"/>
    <property type="match status" value="1"/>
</dbReference>
<dbReference type="InterPro" id="IPR001810">
    <property type="entry name" value="F-box_dom"/>
</dbReference>
<dbReference type="Gene3D" id="1.20.1280.50">
    <property type="match status" value="1"/>
</dbReference>
<evidence type="ECO:0000313" key="2">
    <source>
        <dbReference type="EMBL" id="KAK7447071.1"/>
    </source>
</evidence>
<keyword evidence="3" id="KW-1185">Reference proteome</keyword>